<proteinExistence type="predicted"/>
<evidence type="ECO:0000313" key="1">
    <source>
        <dbReference type="EMBL" id="KAJ7407289.1"/>
    </source>
</evidence>
<dbReference type="Proteomes" id="UP001145742">
    <property type="component" value="Unassembled WGS sequence"/>
</dbReference>
<protein>
    <submittedName>
        <fullName evidence="1">Uncharacterized protein</fullName>
    </submittedName>
</protein>
<reference evidence="1" key="1">
    <citation type="submission" date="2019-10" db="EMBL/GenBank/DDBJ databases">
        <authorList>
            <person name="Soares A.E.R."/>
            <person name="Aleixo A."/>
            <person name="Schneider P."/>
            <person name="Miyaki C.Y."/>
            <person name="Schneider M.P."/>
            <person name="Mello C."/>
            <person name="Vasconcelos A.T.R."/>
        </authorList>
    </citation>
    <scope>NUCLEOTIDE SEQUENCE</scope>
    <source>
        <tissue evidence="1">Muscle</tissue>
    </source>
</reference>
<gene>
    <name evidence="1" type="ORF">WISP_127588</name>
</gene>
<organism evidence="1 2">
    <name type="scientific">Willisornis vidua</name>
    <name type="common">Xingu scale-backed antbird</name>
    <dbReference type="NCBI Taxonomy" id="1566151"/>
    <lineage>
        <taxon>Eukaryota</taxon>
        <taxon>Metazoa</taxon>
        <taxon>Chordata</taxon>
        <taxon>Craniata</taxon>
        <taxon>Vertebrata</taxon>
        <taxon>Euteleostomi</taxon>
        <taxon>Archelosauria</taxon>
        <taxon>Archosauria</taxon>
        <taxon>Dinosauria</taxon>
        <taxon>Saurischia</taxon>
        <taxon>Theropoda</taxon>
        <taxon>Coelurosauria</taxon>
        <taxon>Aves</taxon>
        <taxon>Neognathae</taxon>
        <taxon>Neoaves</taxon>
        <taxon>Telluraves</taxon>
        <taxon>Australaves</taxon>
        <taxon>Passeriformes</taxon>
        <taxon>Thamnophilidae</taxon>
        <taxon>Willisornis</taxon>
    </lineage>
</organism>
<accession>A0ABQ9CTK3</accession>
<evidence type="ECO:0000313" key="2">
    <source>
        <dbReference type="Proteomes" id="UP001145742"/>
    </source>
</evidence>
<dbReference type="PANTHER" id="PTHR33332">
    <property type="entry name" value="REVERSE TRANSCRIPTASE DOMAIN-CONTAINING PROTEIN"/>
    <property type="match status" value="1"/>
</dbReference>
<sequence>MVSHFAGDMKLRRSAYLQEGRKALQRDLNRLEVWTKANHVRFNKAKFWALPLGRNRPISACYRLGEKWLESCLLEKDLGVLVDSQQNISHQCAQVTKKANGILSCVNNSVASRTRAVIIPCTQHWWKKTYNIRHRLEESGKIGADRIVKEGHIKHALSAWEDVCMAKFRKRRFGKGSPPALLMASDLLKSEFKNKSYLKETIKAIEPSDLAFVLGSISAGHFLNITSWDIGVGNSAMSEVKQMKQKAGLAEQGSSLGNKAIKERLMHGGSKAK</sequence>
<name>A0ABQ9CTK3_9PASS</name>
<dbReference type="EMBL" id="WHWB01034612">
    <property type="protein sequence ID" value="KAJ7407289.1"/>
    <property type="molecule type" value="Genomic_DNA"/>
</dbReference>
<comment type="caution">
    <text evidence="1">The sequence shown here is derived from an EMBL/GenBank/DDBJ whole genome shotgun (WGS) entry which is preliminary data.</text>
</comment>
<keyword evidence="2" id="KW-1185">Reference proteome</keyword>